<evidence type="ECO:0000313" key="2">
    <source>
        <dbReference type="Proteomes" id="UP000639643"/>
    </source>
</evidence>
<reference evidence="1" key="1">
    <citation type="journal article" date="2020" name="Phytopathology">
        <title>Genome Sequence Resources of Colletotrichum truncatum, C. plurivorum, C. musicola, and C. sojae: Four Species Pathogenic to Soybean (Glycine max).</title>
        <authorList>
            <person name="Rogerio F."/>
            <person name="Boufleur T.R."/>
            <person name="Ciampi-Guillardi M."/>
            <person name="Sukno S.A."/>
            <person name="Thon M.R."/>
            <person name="Massola Junior N.S."/>
            <person name="Baroncelli R."/>
        </authorList>
    </citation>
    <scope>NUCLEOTIDE SEQUENCE</scope>
    <source>
        <strain evidence="1">LFN0074</strain>
    </source>
</reference>
<protein>
    <submittedName>
        <fullName evidence="1">Uncharacterized protein</fullName>
    </submittedName>
</protein>
<evidence type="ECO:0000313" key="1">
    <source>
        <dbReference type="EMBL" id="KAF6807183.1"/>
    </source>
</evidence>
<feature type="non-terminal residue" evidence="1">
    <location>
        <position position="1"/>
    </location>
</feature>
<organism evidence="1 2">
    <name type="scientific">Colletotrichum musicola</name>
    <dbReference type="NCBI Taxonomy" id="2175873"/>
    <lineage>
        <taxon>Eukaryota</taxon>
        <taxon>Fungi</taxon>
        <taxon>Dikarya</taxon>
        <taxon>Ascomycota</taxon>
        <taxon>Pezizomycotina</taxon>
        <taxon>Sordariomycetes</taxon>
        <taxon>Hypocreomycetidae</taxon>
        <taxon>Glomerellales</taxon>
        <taxon>Glomerellaceae</taxon>
        <taxon>Colletotrichum</taxon>
        <taxon>Colletotrichum orchidearum species complex</taxon>
    </lineage>
</organism>
<comment type="caution">
    <text evidence="1">The sequence shown here is derived from an EMBL/GenBank/DDBJ whole genome shotgun (WGS) entry which is preliminary data.</text>
</comment>
<sequence length="234" mass="26246">FIKGTRPVEQSSWNRIGRKAWLRTRSRETKGIVKFFGASDKTPIDPFVMKYILGIHKPIGRARSRAIHVISVSCADPVSTSRSQTQGTSNEGTWRARPASGALTAAASHRNGVRSPSLVRATRAFDFDDSFTPTRAIRGPAQDDHSYLCGGGRVLPVSGKPMLSFYPFKIRSCGFLHGVDNELSNEYLGRMRYARVDKDVQGKQPGHYRFAPTVDFHIRKAASSKQRWLRILRR</sequence>
<keyword evidence="2" id="KW-1185">Reference proteome</keyword>
<accession>A0A8H6MT07</accession>
<dbReference type="EMBL" id="WIGM01000988">
    <property type="protein sequence ID" value="KAF6807183.1"/>
    <property type="molecule type" value="Genomic_DNA"/>
</dbReference>
<dbReference type="AlphaFoldDB" id="A0A8H6MT07"/>
<gene>
    <name evidence="1" type="ORF">CMUS01_14186</name>
</gene>
<dbReference type="Proteomes" id="UP000639643">
    <property type="component" value="Unassembled WGS sequence"/>
</dbReference>
<proteinExistence type="predicted"/>
<name>A0A8H6MT07_9PEZI</name>